<sequence>MLRQFIKPGLSFSASSCHLLARLGTGTELVISKMNQLLSRTPALSPQRPLTTQQPQSGTLKDPDSSKTPPQLPPPQGCLQYILDCNGIAVGPKQVQAS</sequence>
<name>I7GLQ5_MACFA</name>
<dbReference type="AlphaFoldDB" id="I7GLQ5"/>
<dbReference type="EMBL" id="AB172665">
    <property type="protein sequence ID" value="BAE89727.1"/>
    <property type="molecule type" value="mRNA"/>
</dbReference>
<organism evidence="2">
    <name type="scientific">Macaca fascicularis</name>
    <name type="common">Crab-eating macaque</name>
    <name type="synonym">Cynomolgus monkey</name>
    <dbReference type="NCBI Taxonomy" id="9541"/>
    <lineage>
        <taxon>Eukaryota</taxon>
        <taxon>Metazoa</taxon>
        <taxon>Chordata</taxon>
        <taxon>Craniata</taxon>
        <taxon>Vertebrata</taxon>
        <taxon>Euteleostomi</taxon>
        <taxon>Mammalia</taxon>
        <taxon>Eutheria</taxon>
        <taxon>Euarchontoglires</taxon>
        <taxon>Primates</taxon>
        <taxon>Haplorrhini</taxon>
        <taxon>Catarrhini</taxon>
        <taxon>Cercopithecidae</taxon>
        <taxon>Cercopithecinae</taxon>
        <taxon>Macaca</taxon>
    </lineage>
</organism>
<feature type="region of interest" description="Disordered" evidence="1">
    <location>
        <begin position="40"/>
        <end position="77"/>
    </location>
</feature>
<reference evidence="2" key="1">
    <citation type="journal article" date="2007" name="PLoS Biol.">
        <title>Rate of evolution in brain-expressed genes in humans and other primates.</title>
        <authorList>
            <person name="Wang H.-Y."/>
            <person name="Chien H.-C."/>
            <person name="Osada N."/>
            <person name="Hashimoto K."/>
            <person name="Sugano S."/>
            <person name="Gojobori T."/>
            <person name="Chou C.-K."/>
            <person name="Tsai S.-F."/>
            <person name="Wu C.-I."/>
            <person name="Shen C.-K.J."/>
        </authorList>
    </citation>
    <scope>NUCLEOTIDE SEQUENCE</scope>
</reference>
<protein>
    <submittedName>
        <fullName evidence="2">Macaca fascicularis brain cDNA clone: QflA-19149, similar to human synapsin II (SYN2), transcript variant IIb, mRNA, RefSeq: NM_003178.3</fullName>
    </submittedName>
</protein>
<proteinExistence type="evidence at transcript level"/>
<evidence type="ECO:0000313" key="2">
    <source>
        <dbReference type="EMBL" id="BAE89727.1"/>
    </source>
</evidence>
<accession>I7GLQ5</accession>
<evidence type="ECO:0000256" key="1">
    <source>
        <dbReference type="SAM" id="MobiDB-lite"/>
    </source>
</evidence>
<feature type="compositionally biased region" description="Polar residues" evidence="1">
    <location>
        <begin position="40"/>
        <end position="59"/>
    </location>
</feature>